<dbReference type="EMBL" id="JARGYC010000094">
    <property type="protein sequence ID" value="MDF0603439.1"/>
    <property type="molecule type" value="Genomic_DNA"/>
</dbReference>
<proteinExistence type="predicted"/>
<feature type="transmembrane region" description="Helical" evidence="1">
    <location>
        <begin position="90"/>
        <end position="123"/>
    </location>
</feature>
<accession>A0AAE3NWC3</accession>
<dbReference type="Proteomes" id="UP001220964">
    <property type="component" value="Unassembled WGS sequence"/>
</dbReference>
<keyword evidence="1" id="KW-0472">Membrane</keyword>
<dbReference type="Pfam" id="PF07331">
    <property type="entry name" value="TctB"/>
    <property type="match status" value="1"/>
</dbReference>
<name>A0AAE3NWC3_9RHOB</name>
<keyword evidence="1" id="KW-0812">Transmembrane</keyword>
<evidence type="ECO:0000313" key="3">
    <source>
        <dbReference type="EMBL" id="MDF0603439.1"/>
    </source>
</evidence>
<evidence type="ECO:0000313" key="4">
    <source>
        <dbReference type="Proteomes" id="UP001220964"/>
    </source>
</evidence>
<dbReference type="RefSeq" id="WP_275569559.1">
    <property type="nucleotide sequence ID" value="NZ_JARGYC010000094.1"/>
</dbReference>
<feature type="domain" description="DUF1468" evidence="2">
    <location>
        <begin position="23"/>
        <end position="155"/>
    </location>
</feature>
<dbReference type="AlphaFoldDB" id="A0AAE3NWC3"/>
<evidence type="ECO:0000259" key="2">
    <source>
        <dbReference type="Pfam" id="PF07331"/>
    </source>
</evidence>
<gene>
    <name evidence="3" type="ORF">P1J78_22155</name>
</gene>
<feature type="transmembrane region" description="Helical" evidence="1">
    <location>
        <begin position="129"/>
        <end position="150"/>
    </location>
</feature>
<keyword evidence="4" id="KW-1185">Reference proteome</keyword>
<dbReference type="InterPro" id="IPR009936">
    <property type="entry name" value="DUF1468"/>
</dbReference>
<organism evidence="3 4">
    <name type="scientific">Psychromarinibacter sediminicola</name>
    <dbReference type="NCBI Taxonomy" id="3033385"/>
    <lineage>
        <taxon>Bacteria</taxon>
        <taxon>Pseudomonadati</taxon>
        <taxon>Pseudomonadota</taxon>
        <taxon>Alphaproteobacteria</taxon>
        <taxon>Rhodobacterales</taxon>
        <taxon>Paracoccaceae</taxon>
        <taxon>Psychromarinibacter</taxon>
    </lineage>
</organism>
<keyword evidence="1" id="KW-1133">Transmembrane helix</keyword>
<feature type="transmembrane region" description="Helical" evidence="1">
    <location>
        <begin position="55"/>
        <end position="78"/>
    </location>
</feature>
<feature type="transmembrane region" description="Helical" evidence="1">
    <location>
        <begin position="21"/>
        <end position="43"/>
    </location>
</feature>
<sequence>MSEASSGSRQAPGPGDRALTRGAGFAVLAFAAVLWVWIIPWQVDASGTGWMRPRTLPLICAAGLGIGGALLAVVPAGLTDLRPRAHLKAAGLLVIAAVAVWAMARWGFLWVAPVLAAALVAILRERRPLWIAATVIGVPGAIWLAVVELLGRSLP</sequence>
<evidence type="ECO:0000256" key="1">
    <source>
        <dbReference type="SAM" id="Phobius"/>
    </source>
</evidence>
<comment type="caution">
    <text evidence="3">The sequence shown here is derived from an EMBL/GenBank/DDBJ whole genome shotgun (WGS) entry which is preliminary data.</text>
</comment>
<protein>
    <submittedName>
        <fullName evidence="3">Tripartite tricarboxylate transporter TctB family protein</fullName>
    </submittedName>
</protein>
<reference evidence="3" key="1">
    <citation type="submission" date="2023-03" db="EMBL/GenBank/DDBJ databases">
        <title>Multiphase analysis and comparison of six strains from genera Psychromarinibacter, Lutimaribacter, and Maritimibacter, including a novel species: Psychromarinibacter sediminicola sp. nov.</title>
        <authorList>
            <person name="Wang Y.-H."/>
            <person name="Ye M.-Q."/>
            <person name="Du Z.-J."/>
        </authorList>
    </citation>
    <scope>NUCLEOTIDE SEQUENCE</scope>
    <source>
        <strain evidence="3">C21-152</strain>
    </source>
</reference>